<sequence length="491" mass="54635">MSVPRNPDHDDALPYGALLGETRRVNNRCKSFNARMSEINKRLDKMDEISIEMRNILDAFMPGNPSRSAVTGVMPETEESDDEIEAIKLGNLDGLIDTDVPEDEEPDNEMDATKSWKIGRLTDKDVPEDEPDDGMGATEWGNLGRLTDTDIVLEDELPDDKMDDIELENLDGLVDTDAVPEDEEPDGKMVCGIYFDKGEIDPWEPGKSSGAADTDVIPENQEPCDETTWANHLDRSAMDDIELGDFRRSADTYVPEDEKPDNRTEWENHFDRDEIEFIEYISCSASVDMVVISKVRNPHFQLRIDKWGIPIPFDRSEMDSMKLGNASGAADTDVIRGVEDSEDGMLSDAESTYCTIGGMNHHEDDEEIQAMDHTFSSEDELHTAPSSVLEQYTVDLPESSLPPVTSPRGDNSIFTKHHDSRDGAILTNTMISHEPIEEEYILLSLTTKSIHADNASHSPSLSITISKKNPNCDSLANTVLPTASNLPRVVT</sequence>
<gene>
    <name evidence="2" type="ORF">PCON_07837</name>
</gene>
<keyword evidence="3" id="KW-1185">Reference proteome</keyword>
<reference evidence="2 3" key="1">
    <citation type="journal article" date="2013" name="PLoS Genet.">
        <title>The genome and development-dependent transcriptomes of Pyronema confluens: a window into fungal evolution.</title>
        <authorList>
            <person name="Traeger S."/>
            <person name="Altegoer F."/>
            <person name="Freitag M."/>
            <person name="Gabaldon T."/>
            <person name="Kempken F."/>
            <person name="Kumar A."/>
            <person name="Marcet-Houben M."/>
            <person name="Poggeler S."/>
            <person name="Stajich J.E."/>
            <person name="Nowrousian M."/>
        </authorList>
    </citation>
    <scope>NUCLEOTIDE SEQUENCE [LARGE SCALE GENOMIC DNA]</scope>
    <source>
        <strain evidence="3">CBS 100304</strain>
        <tissue evidence="2">Vegetative mycelium</tissue>
    </source>
</reference>
<proteinExistence type="predicted"/>
<feature type="region of interest" description="Disordered" evidence="1">
    <location>
        <begin position="123"/>
        <end position="142"/>
    </location>
</feature>
<evidence type="ECO:0000313" key="3">
    <source>
        <dbReference type="Proteomes" id="UP000018144"/>
    </source>
</evidence>
<name>U4KZX3_PYROM</name>
<accession>U4KZX3</accession>
<evidence type="ECO:0000313" key="2">
    <source>
        <dbReference type="EMBL" id="CCX08244.1"/>
    </source>
</evidence>
<dbReference type="OrthoDB" id="10578570at2759"/>
<dbReference type="EMBL" id="HF935402">
    <property type="protein sequence ID" value="CCX08244.1"/>
    <property type="molecule type" value="Genomic_DNA"/>
</dbReference>
<evidence type="ECO:0000256" key="1">
    <source>
        <dbReference type="SAM" id="MobiDB-lite"/>
    </source>
</evidence>
<dbReference type="Proteomes" id="UP000018144">
    <property type="component" value="Unassembled WGS sequence"/>
</dbReference>
<dbReference type="AlphaFoldDB" id="U4KZX3"/>
<organism evidence="2 3">
    <name type="scientific">Pyronema omphalodes (strain CBS 100304)</name>
    <name type="common">Pyronema confluens</name>
    <dbReference type="NCBI Taxonomy" id="1076935"/>
    <lineage>
        <taxon>Eukaryota</taxon>
        <taxon>Fungi</taxon>
        <taxon>Dikarya</taxon>
        <taxon>Ascomycota</taxon>
        <taxon>Pezizomycotina</taxon>
        <taxon>Pezizomycetes</taxon>
        <taxon>Pezizales</taxon>
        <taxon>Pyronemataceae</taxon>
        <taxon>Pyronema</taxon>
    </lineage>
</organism>
<protein>
    <submittedName>
        <fullName evidence="2">Uncharacterized protein</fullName>
    </submittedName>
</protein>